<gene>
    <name evidence="7" type="ORF">GCM10008943_06080</name>
</gene>
<name>A0ABP3QMH2_9HYPH</name>
<dbReference type="EMBL" id="BAAADE010000001">
    <property type="protein sequence ID" value="GAA0593810.1"/>
    <property type="molecule type" value="Genomic_DNA"/>
</dbReference>
<dbReference type="RefSeq" id="WP_343801178.1">
    <property type="nucleotide sequence ID" value="NZ_BAAADE010000001.1"/>
</dbReference>
<keyword evidence="4" id="KW-0732">Signal</keyword>
<evidence type="ECO:0000313" key="8">
    <source>
        <dbReference type="Proteomes" id="UP001424441"/>
    </source>
</evidence>
<organism evidence="7 8">
    <name type="scientific">Paenochrobactrum glaciei</name>
    <dbReference type="NCBI Taxonomy" id="486407"/>
    <lineage>
        <taxon>Bacteria</taxon>
        <taxon>Pseudomonadati</taxon>
        <taxon>Pseudomonadota</taxon>
        <taxon>Alphaproteobacteria</taxon>
        <taxon>Hyphomicrobiales</taxon>
        <taxon>Brucellaceae</taxon>
        <taxon>Paenochrobactrum</taxon>
    </lineage>
</organism>
<keyword evidence="8" id="KW-1185">Reference proteome</keyword>
<dbReference type="InterPro" id="IPR011330">
    <property type="entry name" value="Glyco_hydro/deAcase_b/a-brl"/>
</dbReference>
<comment type="caution">
    <text evidence="7">The sequence shown here is derived from an EMBL/GenBank/DDBJ whole genome shotgun (WGS) entry which is preliminary data.</text>
</comment>
<evidence type="ECO:0000256" key="3">
    <source>
        <dbReference type="ARBA" id="ARBA00020071"/>
    </source>
</evidence>
<dbReference type="InterPro" id="IPR051398">
    <property type="entry name" value="Polysacch_Deacetylase"/>
</dbReference>
<dbReference type="InterPro" id="IPR002509">
    <property type="entry name" value="NODB_dom"/>
</dbReference>
<sequence length="269" mass="30949">MEWNNGQAGRRVTRQLLNFNDWSDRVSDRMMRYFPRRRLDVRLEQPVVSFTFDDVPHSAVRSGATLLERYNARGTFYIAGGLQDKMQGEIRMFSPADVQYLARAGHEVACHSFSHRKMSKLSREILERDLARNKAYLDSLAPQEGKFRNFAYPYNAPKWRARNLLANRFSSCRGSGNQINRGRVNRDFLYGVEIGGADAKFSTLSSYIEDVARNPGWLIFFTHDVDDNPSPYGCTRDLFEKLVAYAAEKSCRILPVRDAMALLQGQNRE</sequence>
<comment type="similarity">
    <text evidence="2">Belongs to the polysaccharide deacetylase family.</text>
</comment>
<dbReference type="PANTHER" id="PTHR34216">
    <property type="match status" value="1"/>
</dbReference>
<evidence type="ECO:0000256" key="1">
    <source>
        <dbReference type="ARBA" id="ARBA00003236"/>
    </source>
</evidence>
<dbReference type="Proteomes" id="UP001424441">
    <property type="component" value="Unassembled WGS sequence"/>
</dbReference>
<feature type="domain" description="NodB homology" evidence="6">
    <location>
        <begin position="46"/>
        <end position="269"/>
    </location>
</feature>
<dbReference type="PROSITE" id="PS51677">
    <property type="entry name" value="NODB"/>
    <property type="match status" value="1"/>
</dbReference>
<evidence type="ECO:0000256" key="2">
    <source>
        <dbReference type="ARBA" id="ARBA00010973"/>
    </source>
</evidence>
<dbReference type="PANTHER" id="PTHR34216:SF11">
    <property type="entry name" value="CHITOOLIGOSACCHARIDE DEACETYLASE"/>
    <property type="match status" value="1"/>
</dbReference>
<dbReference type="Pfam" id="PF01522">
    <property type="entry name" value="Polysacc_deac_1"/>
    <property type="match status" value="1"/>
</dbReference>
<evidence type="ECO:0000256" key="4">
    <source>
        <dbReference type="ARBA" id="ARBA00022729"/>
    </source>
</evidence>
<proteinExistence type="inferred from homology"/>
<dbReference type="Gene3D" id="3.20.20.370">
    <property type="entry name" value="Glycoside hydrolase/deacetylase"/>
    <property type="match status" value="1"/>
</dbReference>
<dbReference type="CDD" id="cd10967">
    <property type="entry name" value="CE4_GLA_like_6s"/>
    <property type="match status" value="1"/>
</dbReference>
<evidence type="ECO:0000256" key="5">
    <source>
        <dbReference type="ARBA" id="ARBA00032976"/>
    </source>
</evidence>
<accession>A0ABP3QMH2</accession>
<dbReference type="SUPFAM" id="SSF88713">
    <property type="entry name" value="Glycoside hydrolase/deacetylase"/>
    <property type="match status" value="1"/>
</dbReference>
<evidence type="ECO:0000313" key="7">
    <source>
        <dbReference type="EMBL" id="GAA0593810.1"/>
    </source>
</evidence>
<comment type="function">
    <text evidence="1">Is involved in generating a small heat-stable compound (Nod), an acylated oligomer of N-acetylglucosamine, that stimulates mitosis in various plant protoplasts.</text>
</comment>
<protein>
    <recommendedName>
        <fullName evidence="3">Chitooligosaccharide deacetylase</fullName>
    </recommendedName>
    <alternativeName>
        <fullName evidence="5">Nodulation protein B</fullName>
    </alternativeName>
</protein>
<reference evidence="8" key="1">
    <citation type="journal article" date="2019" name="Int. J. Syst. Evol. Microbiol.">
        <title>The Global Catalogue of Microorganisms (GCM) 10K type strain sequencing project: providing services to taxonomists for standard genome sequencing and annotation.</title>
        <authorList>
            <consortium name="The Broad Institute Genomics Platform"/>
            <consortium name="The Broad Institute Genome Sequencing Center for Infectious Disease"/>
            <person name="Wu L."/>
            <person name="Ma J."/>
        </authorList>
    </citation>
    <scope>NUCLEOTIDE SEQUENCE [LARGE SCALE GENOMIC DNA]</scope>
    <source>
        <strain evidence="8">JCM 15115</strain>
    </source>
</reference>
<evidence type="ECO:0000259" key="6">
    <source>
        <dbReference type="PROSITE" id="PS51677"/>
    </source>
</evidence>